<reference evidence="2 3" key="1">
    <citation type="submission" date="2014-08" db="EMBL/GenBank/DDBJ databases">
        <title>Comparative genomics of the Paenibacillus odorifer group.</title>
        <authorList>
            <person name="den Bakker H.C."/>
            <person name="Tsai Y.-C."/>
            <person name="Martin N."/>
            <person name="Korlach J."/>
            <person name="Wiedmann M."/>
        </authorList>
    </citation>
    <scope>NUCLEOTIDE SEQUENCE [LARGE SCALE GENOMIC DNA]</scope>
    <source>
        <strain evidence="2 3">DSM 15220</strain>
    </source>
</reference>
<dbReference type="HOGENOM" id="CLU_098655_1_0_9"/>
<dbReference type="eggNOG" id="COG0474">
    <property type="taxonomic scope" value="Bacteria"/>
</dbReference>
<feature type="transmembrane region" description="Helical" evidence="1">
    <location>
        <begin position="103"/>
        <end position="129"/>
    </location>
</feature>
<keyword evidence="1" id="KW-0812">Transmembrane</keyword>
<keyword evidence="1" id="KW-1133">Transmembrane helix</keyword>
<proteinExistence type="predicted"/>
<feature type="transmembrane region" description="Helical" evidence="1">
    <location>
        <begin position="20"/>
        <end position="40"/>
    </location>
</feature>
<sequence length="242" mass="26800">MSRIIFPVWGDLKQIYRDPMLIICLAGPLALVLALRFGVPAVSGLLLQNLGFELSPYYELIMSFALLLVPLILGCMAGFMILDERDENMIQYFAVTPLTKRGYLGYRLGFVVILTVIYSLLLLTFSGLIPLRLGNILLLLPMLSLEAPMFALFLTAFASNKIEGLALSKGASILVLTPLIVFFVQSPWQYLGGIIPCFWPVRTFLSGSSLSLAWCALLAAAGTAMHVVCLRYLVQWFLLRAD</sequence>
<dbReference type="STRING" id="189425.PGRAT_15270"/>
<gene>
    <name evidence="2" type="ORF">PGRAT_15270</name>
</gene>
<evidence type="ECO:0000256" key="1">
    <source>
        <dbReference type="SAM" id="Phobius"/>
    </source>
</evidence>
<dbReference type="KEGG" id="pgm:PGRAT_15270"/>
<protein>
    <submittedName>
        <fullName evidence="2">Uncharacterized protein</fullName>
    </submittedName>
</protein>
<keyword evidence="1" id="KW-0472">Membrane</keyword>
<feature type="transmembrane region" description="Helical" evidence="1">
    <location>
        <begin position="170"/>
        <end position="191"/>
    </location>
</feature>
<dbReference type="EMBL" id="CP009287">
    <property type="protein sequence ID" value="AIQ68827.1"/>
    <property type="molecule type" value="Genomic_DNA"/>
</dbReference>
<feature type="transmembrane region" description="Helical" evidence="1">
    <location>
        <begin position="60"/>
        <end position="82"/>
    </location>
</feature>
<organism evidence="2 3">
    <name type="scientific">Paenibacillus graminis</name>
    <dbReference type="NCBI Taxonomy" id="189425"/>
    <lineage>
        <taxon>Bacteria</taxon>
        <taxon>Bacillati</taxon>
        <taxon>Bacillota</taxon>
        <taxon>Bacilli</taxon>
        <taxon>Bacillales</taxon>
        <taxon>Paenibacillaceae</taxon>
        <taxon>Paenibacillus</taxon>
    </lineage>
</organism>
<feature type="transmembrane region" description="Helical" evidence="1">
    <location>
        <begin position="211"/>
        <end position="234"/>
    </location>
</feature>
<accession>A0A089M6H2</accession>
<evidence type="ECO:0000313" key="2">
    <source>
        <dbReference type="EMBL" id="AIQ68827.1"/>
    </source>
</evidence>
<dbReference type="Proteomes" id="UP000029500">
    <property type="component" value="Chromosome"/>
</dbReference>
<evidence type="ECO:0000313" key="3">
    <source>
        <dbReference type="Proteomes" id="UP000029500"/>
    </source>
</evidence>
<name>A0A089M6H2_9BACL</name>
<keyword evidence="3" id="KW-1185">Reference proteome</keyword>
<dbReference type="RefSeq" id="WP_025704325.1">
    <property type="nucleotide sequence ID" value="NZ_CP009287.1"/>
</dbReference>
<dbReference type="OrthoDB" id="1551065at2"/>
<dbReference type="AlphaFoldDB" id="A0A089M6H2"/>
<feature type="transmembrane region" description="Helical" evidence="1">
    <location>
        <begin position="135"/>
        <end position="158"/>
    </location>
</feature>